<dbReference type="Gene3D" id="3.90.1150.10">
    <property type="entry name" value="Aspartate Aminotransferase, domain 1"/>
    <property type="match status" value="1"/>
</dbReference>
<proteinExistence type="predicted"/>
<dbReference type="InterPro" id="IPR015424">
    <property type="entry name" value="PyrdxlP-dep_Trfase"/>
</dbReference>
<comment type="caution">
    <text evidence="2">The sequence shown here is derived from an EMBL/GenBank/DDBJ whole genome shotgun (WGS) entry which is preliminary data.</text>
</comment>
<dbReference type="PANTHER" id="PTHR43799">
    <property type="entry name" value="AMINOTRANSFERASE, PUTATIVE-RELATED"/>
    <property type="match status" value="1"/>
</dbReference>
<evidence type="ECO:0000313" key="2">
    <source>
        <dbReference type="EMBL" id="KAJ8904854.1"/>
    </source>
</evidence>
<organism evidence="2 3">
    <name type="scientific">Rhodosorus marinus</name>
    <dbReference type="NCBI Taxonomy" id="101924"/>
    <lineage>
        <taxon>Eukaryota</taxon>
        <taxon>Rhodophyta</taxon>
        <taxon>Stylonematophyceae</taxon>
        <taxon>Stylonematales</taxon>
        <taxon>Stylonemataceae</taxon>
        <taxon>Rhodosorus</taxon>
    </lineage>
</organism>
<dbReference type="InterPro" id="IPR015421">
    <property type="entry name" value="PyrdxlP-dep_Trfase_major"/>
</dbReference>
<feature type="domain" description="Aminotransferase class I/classII large" evidence="1">
    <location>
        <begin position="61"/>
        <end position="336"/>
    </location>
</feature>
<gene>
    <name evidence="2" type="ORF">NDN08_001368</name>
</gene>
<keyword evidence="3" id="KW-1185">Reference proteome</keyword>
<sequence>MGERNGAVNLWDTETQEVHGGQTWRLCEEFVEDFSVTTNPLGPPDSAMDLVKEVLPEILHYPAADCGEALTALSKFIKFPKDQLLIGNGASEFIDLIMRAGPPGPFKPGPYVAAYMEYNRAATAADREILPFDSPEDAGITVIIHPNSPTGDCMSLEDIEKEIERTKGMIVLDESFIANYGPNWHEVSGLRLIEKYPEQLAVICSWTKLWACPGLRLGSIAIGAAWYNRLKKLQTPWSCSVLAQAFCTAAASDTEYMERTWNDVHEWKSRQTELVKSLGWKIHPGCVDWVPYIFVDCFDEAEAEKASDVAQAAGCPVRLCASFGTPTYLRLGVRRPEKQDVLFQAWRKAFAAQ</sequence>
<reference evidence="2 3" key="1">
    <citation type="journal article" date="2023" name="Nat. Commun.">
        <title>Origin of minicircular mitochondrial genomes in red algae.</title>
        <authorList>
            <person name="Lee Y."/>
            <person name="Cho C.H."/>
            <person name="Lee Y.M."/>
            <person name="Park S.I."/>
            <person name="Yang J.H."/>
            <person name="West J.A."/>
            <person name="Bhattacharya D."/>
            <person name="Yoon H.S."/>
        </authorList>
    </citation>
    <scope>NUCLEOTIDE SEQUENCE [LARGE SCALE GENOMIC DNA]</scope>
    <source>
        <strain evidence="2 3">CCMP1338</strain>
        <tissue evidence="2">Whole cell</tissue>
    </source>
</reference>
<dbReference type="Pfam" id="PF00155">
    <property type="entry name" value="Aminotran_1_2"/>
    <property type="match status" value="1"/>
</dbReference>
<dbReference type="Proteomes" id="UP001157974">
    <property type="component" value="Unassembled WGS sequence"/>
</dbReference>
<dbReference type="InterPro" id="IPR015422">
    <property type="entry name" value="PyrdxlP-dep_Trfase_small"/>
</dbReference>
<dbReference type="InterPro" id="IPR004839">
    <property type="entry name" value="Aminotransferase_I/II_large"/>
</dbReference>
<dbReference type="AlphaFoldDB" id="A0AAV8US33"/>
<dbReference type="EMBL" id="JAMWBK010000005">
    <property type="protein sequence ID" value="KAJ8904854.1"/>
    <property type="molecule type" value="Genomic_DNA"/>
</dbReference>
<evidence type="ECO:0000313" key="3">
    <source>
        <dbReference type="Proteomes" id="UP001157974"/>
    </source>
</evidence>
<dbReference type="Gene3D" id="3.40.640.10">
    <property type="entry name" value="Type I PLP-dependent aspartate aminotransferase-like (Major domain)"/>
    <property type="match status" value="1"/>
</dbReference>
<name>A0AAV8US33_9RHOD</name>
<accession>A0AAV8US33</accession>
<dbReference type="GO" id="GO:0030170">
    <property type="term" value="F:pyridoxal phosphate binding"/>
    <property type="evidence" value="ECO:0007669"/>
    <property type="project" value="InterPro"/>
</dbReference>
<protein>
    <recommendedName>
        <fullName evidence="1">Aminotransferase class I/classII large domain-containing protein</fullName>
    </recommendedName>
</protein>
<dbReference type="PANTHER" id="PTHR43799:SF1">
    <property type="entry name" value="ASPARTATE AMINOTRANSFERASE"/>
    <property type="match status" value="1"/>
</dbReference>
<dbReference type="CDD" id="cd00609">
    <property type="entry name" value="AAT_like"/>
    <property type="match status" value="1"/>
</dbReference>
<evidence type="ECO:0000259" key="1">
    <source>
        <dbReference type="Pfam" id="PF00155"/>
    </source>
</evidence>
<dbReference type="SUPFAM" id="SSF53383">
    <property type="entry name" value="PLP-dependent transferases"/>
    <property type="match status" value="1"/>
</dbReference>